<protein>
    <recommendedName>
        <fullName evidence="9">Lysine transporter LysE</fullName>
    </recommendedName>
</protein>
<evidence type="ECO:0000256" key="1">
    <source>
        <dbReference type="ARBA" id="ARBA00004651"/>
    </source>
</evidence>
<dbReference type="Proteomes" id="UP000177958">
    <property type="component" value="Unassembled WGS sequence"/>
</dbReference>
<feature type="transmembrane region" description="Helical" evidence="6">
    <location>
        <begin position="6"/>
        <end position="29"/>
    </location>
</feature>
<comment type="subcellular location">
    <subcellularLocation>
        <location evidence="1">Cell membrane</location>
        <topology evidence="1">Multi-pass membrane protein</topology>
    </subcellularLocation>
</comment>
<evidence type="ECO:0000256" key="2">
    <source>
        <dbReference type="ARBA" id="ARBA00022475"/>
    </source>
</evidence>
<reference evidence="7 8" key="1">
    <citation type="journal article" date="2016" name="Nat. Commun.">
        <title>Thousands of microbial genomes shed light on interconnected biogeochemical processes in an aquifer system.</title>
        <authorList>
            <person name="Anantharaman K."/>
            <person name="Brown C.T."/>
            <person name="Hug L.A."/>
            <person name="Sharon I."/>
            <person name="Castelle C.J."/>
            <person name="Probst A.J."/>
            <person name="Thomas B.C."/>
            <person name="Singh A."/>
            <person name="Wilkins M.J."/>
            <person name="Karaoz U."/>
            <person name="Brodie E.L."/>
            <person name="Williams K.H."/>
            <person name="Hubbard S.S."/>
            <person name="Banfield J.F."/>
        </authorList>
    </citation>
    <scope>NUCLEOTIDE SEQUENCE [LARGE SCALE GENOMIC DNA]</scope>
</reference>
<dbReference type="AlphaFoldDB" id="A0A1F6D8M5"/>
<keyword evidence="3 6" id="KW-0812">Transmembrane</keyword>
<evidence type="ECO:0000256" key="5">
    <source>
        <dbReference type="ARBA" id="ARBA00023136"/>
    </source>
</evidence>
<feature type="transmembrane region" description="Helical" evidence="6">
    <location>
        <begin position="41"/>
        <end position="66"/>
    </location>
</feature>
<gene>
    <name evidence="7" type="ORF">A2853_02760</name>
</gene>
<proteinExistence type="predicted"/>
<organism evidence="7 8">
    <name type="scientific">Candidatus Kaiserbacteria bacterium RIFCSPHIGHO2_01_FULL_55_17</name>
    <dbReference type="NCBI Taxonomy" id="1798484"/>
    <lineage>
        <taxon>Bacteria</taxon>
        <taxon>Candidatus Kaiseribacteriota</taxon>
    </lineage>
</organism>
<evidence type="ECO:0000313" key="7">
    <source>
        <dbReference type="EMBL" id="OGG57725.1"/>
    </source>
</evidence>
<evidence type="ECO:0000256" key="6">
    <source>
        <dbReference type="SAM" id="Phobius"/>
    </source>
</evidence>
<keyword evidence="5 6" id="KW-0472">Membrane</keyword>
<keyword evidence="4 6" id="KW-1133">Transmembrane helix</keyword>
<dbReference type="PANTHER" id="PTHR30086">
    <property type="entry name" value="ARGININE EXPORTER PROTEIN ARGO"/>
    <property type="match status" value="1"/>
</dbReference>
<evidence type="ECO:0008006" key="9">
    <source>
        <dbReference type="Google" id="ProtNLM"/>
    </source>
</evidence>
<dbReference type="Pfam" id="PF01810">
    <property type="entry name" value="LysE"/>
    <property type="match status" value="1"/>
</dbReference>
<name>A0A1F6D8M5_9BACT</name>
<accession>A0A1F6D8M5</accession>
<feature type="transmembrane region" description="Helical" evidence="6">
    <location>
        <begin position="184"/>
        <end position="205"/>
    </location>
</feature>
<keyword evidence="2" id="KW-1003">Cell membrane</keyword>
<feature type="transmembrane region" description="Helical" evidence="6">
    <location>
        <begin position="147"/>
        <end position="172"/>
    </location>
</feature>
<dbReference type="GO" id="GO:0005886">
    <property type="term" value="C:plasma membrane"/>
    <property type="evidence" value="ECO:0007669"/>
    <property type="project" value="UniProtKB-SubCell"/>
</dbReference>
<evidence type="ECO:0000256" key="3">
    <source>
        <dbReference type="ARBA" id="ARBA00022692"/>
    </source>
</evidence>
<dbReference type="EMBL" id="MFKX01000014">
    <property type="protein sequence ID" value="OGG57725.1"/>
    <property type="molecule type" value="Genomic_DNA"/>
</dbReference>
<dbReference type="PANTHER" id="PTHR30086:SF21">
    <property type="entry name" value="TRANSPORT PROTEIN"/>
    <property type="match status" value="1"/>
</dbReference>
<evidence type="ECO:0000313" key="8">
    <source>
        <dbReference type="Proteomes" id="UP000177958"/>
    </source>
</evidence>
<dbReference type="InterPro" id="IPR001123">
    <property type="entry name" value="LeuE-type"/>
</dbReference>
<feature type="transmembrane region" description="Helical" evidence="6">
    <location>
        <begin position="120"/>
        <end position="141"/>
    </location>
</feature>
<comment type="caution">
    <text evidence="7">The sequence shown here is derived from an EMBL/GenBank/DDBJ whole genome shotgun (WGS) entry which is preliminary data.</text>
</comment>
<sequence length="206" mass="22126">MESLVLVGTVLAIHVFAWLTPGPMMVLIVRNSLVYSRKVGIWTAAGMATGNIVHVTYSVLAILFVISTSDTALDVIKYLGAAYLAYLGIKTLLQKSTGQDAGTEKEQTDLSPLGAFRTGFVANLLTPAAPPFFLSIFGAVLSSNPPFWVVILLMIAMPLNGFIMASVLSLFFTRESMKAVYSRYQGIVNALLGAGLILFALLVALY</sequence>
<evidence type="ECO:0000256" key="4">
    <source>
        <dbReference type="ARBA" id="ARBA00022989"/>
    </source>
</evidence>
<dbReference type="GO" id="GO:0015171">
    <property type="term" value="F:amino acid transmembrane transporter activity"/>
    <property type="evidence" value="ECO:0007669"/>
    <property type="project" value="TreeGrafter"/>
</dbReference>